<dbReference type="Pfam" id="PF00861">
    <property type="entry name" value="Ribosomal_L18p"/>
    <property type="match status" value="1"/>
</dbReference>
<dbReference type="SUPFAM" id="SSF53137">
    <property type="entry name" value="Translational machinery components"/>
    <property type="match status" value="1"/>
</dbReference>
<keyword evidence="3" id="KW-0687">Ribonucleoprotein</keyword>
<dbReference type="AlphaFoldDB" id="A0A1V5SEV9"/>
<dbReference type="GO" id="GO:0003735">
    <property type="term" value="F:structural constituent of ribosome"/>
    <property type="evidence" value="ECO:0007669"/>
    <property type="project" value="InterPro"/>
</dbReference>
<evidence type="ECO:0000256" key="2">
    <source>
        <dbReference type="ARBA" id="ARBA00022980"/>
    </source>
</evidence>
<name>A0A1V5SEV9_9BACT</name>
<accession>A0A1V5SEV9</accession>
<dbReference type="Proteomes" id="UP000485367">
    <property type="component" value="Unassembled WGS sequence"/>
</dbReference>
<dbReference type="Gene3D" id="3.30.420.100">
    <property type="match status" value="1"/>
</dbReference>
<protein>
    <submittedName>
        <fullName evidence="4">50S ribosomal protein L18</fullName>
    </submittedName>
</protein>
<comment type="similarity">
    <text evidence="1">Belongs to the universal ribosomal protein uL18 family.</text>
</comment>
<organism evidence="4">
    <name type="scientific">candidate division WS2 bacterium ADurb.Bin280</name>
    <dbReference type="NCBI Taxonomy" id="1852829"/>
    <lineage>
        <taxon>Bacteria</taxon>
        <taxon>candidate division WS2</taxon>
    </lineage>
</organism>
<evidence type="ECO:0000313" key="4">
    <source>
        <dbReference type="EMBL" id="OQA52773.1"/>
    </source>
</evidence>
<evidence type="ECO:0000256" key="3">
    <source>
        <dbReference type="ARBA" id="ARBA00023274"/>
    </source>
</evidence>
<dbReference type="EMBL" id="MWBO01000021">
    <property type="protein sequence ID" value="OQA52773.1"/>
    <property type="molecule type" value="Genomic_DNA"/>
</dbReference>
<dbReference type="GO" id="GO:1990904">
    <property type="term" value="C:ribonucleoprotein complex"/>
    <property type="evidence" value="ECO:0007669"/>
    <property type="project" value="UniProtKB-KW"/>
</dbReference>
<dbReference type="GO" id="GO:0006412">
    <property type="term" value="P:translation"/>
    <property type="evidence" value="ECO:0007669"/>
    <property type="project" value="InterPro"/>
</dbReference>
<dbReference type="InterPro" id="IPR057268">
    <property type="entry name" value="Ribosomal_L18"/>
</dbReference>
<comment type="caution">
    <text evidence="4">The sequence shown here is derived from an EMBL/GenBank/DDBJ whole genome shotgun (WGS) entry which is preliminary data.</text>
</comment>
<gene>
    <name evidence="4" type="primary">rplR</name>
    <name evidence="4" type="ORF">BWY43_00335</name>
</gene>
<reference evidence="4" key="1">
    <citation type="submission" date="2017-02" db="EMBL/GenBank/DDBJ databases">
        <title>Delving into the versatile metabolic prowess of the omnipresent phylum Bacteroidetes.</title>
        <authorList>
            <person name="Nobu M.K."/>
            <person name="Mei R."/>
            <person name="Narihiro T."/>
            <person name="Kuroda K."/>
            <person name="Liu W.-T."/>
        </authorList>
    </citation>
    <scope>NUCLEOTIDE SEQUENCE</scope>
    <source>
        <strain evidence="4">ADurb.Bin280</strain>
    </source>
</reference>
<evidence type="ECO:0000256" key="1">
    <source>
        <dbReference type="ARBA" id="ARBA00007116"/>
    </source>
</evidence>
<dbReference type="GO" id="GO:0005840">
    <property type="term" value="C:ribosome"/>
    <property type="evidence" value="ECO:0007669"/>
    <property type="project" value="UniProtKB-KW"/>
</dbReference>
<sequence>MNKSKYIVKVYRSLTSIIAQAIDESGAVVLGQRFVYQSGKKPLDQAAQFGEKFGSDLLKKNVEKIVFDRSGFRYHGKIKAFADGMRKSGLEF</sequence>
<dbReference type="CDD" id="cd00432">
    <property type="entry name" value="Ribosomal_L18_L5e"/>
    <property type="match status" value="1"/>
</dbReference>
<proteinExistence type="inferred from homology"/>
<dbReference type="InterPro" id="IPR005484">
    <property type="entry name" value="Ribosomal_uL18_bac/plant/anim"/>
</dbReference>
<keyword evidence="2 4" id="KW-0689">Ribosomal protein</keyword>